<evidence type="ECO:0000313" key="3">
    <source>
        <dbReference type="Proteomes" id="UP001501637"/>
    </source>
</evidence>
<accession>A0ABP6MAX8</accession>
<keyword evidence="3" id="KW-1185">Reference proteome</keyword>
<dbReference type="Proteomes" id="UP001501637">
    <property type="component" value="Unassembled WGS sequence"/>
</dbReference>
<protein>
    <submittedName>
        <fullName evidence="2">Uncharacterized protein</fullName>
    </submittedName>
</protein>
<reference evidence="3" key="1">
    <citation type="journal article" date="2019" name="Int. J. Syst. Evol. Microbiol.">
        <title>The Global Catalogue of Microorganisms (GCM) 10K type strain sequencing project: providing services to taxonomists for standard genome sequencing and annotation.</title>
        <authorList>
            <consortium name="The Broad Institute Genomics Platform"/>
            <consortium name="The Broad Institute Genome Sequencing Center for Infectious Disease"/>
            <person name="Wu L."/>
            <person name="Ma J."/>
        </authorList>
    </citation>
    <scope>NUCLEOTIDE SEQUENCE [LARGE SCALE GENOMIC DNA]</scope>
    <source>
        <strain evidence="3">JCM 9092</strain>
    </source>
</reference>
<sequence length="103" mass="10878">MGVSVSSGSVKSSTREPTWIRVIAVLLGRGAGGQARQEADEGDGQTRGLLTARHHKAGWLAILLGGKESVSGRRRRAPGAALAPQGQINRRARQAHSPRRHAA</sequence>
<evidence type="ECO:0000313" key="2">
    <source>
        <dbReference type="EMBL" id="GAA3090496.1"/>
    </source>
</evidence>
<evidence type="ECO:0000256" key="1">
    <source>
        <dbReference type="SAM" id="MobiDB-lite"/>
    </source>
</evidence>
<dbReference type="EMBL" id="BAAAUG010000022">
    <property type="protein sequence ID" value="GAA3090496.1"/>
    <property type="molecule type" value="Genomic_DNA"/>
</dbReference>
<name>A0ABP6MAX8_9ACTN</name>
<gene>
    <name evidence="2" type="ORF">GCM10010449_12800</name>
</gene>
<feature type="region of interest" description="Disordered" evidence="1">
    <location>
        <begin position="69"/>
        <end position="103"/>
    </location>
</feature>
<comment type="caution">
    <text evidence="2">The sequence shown here is derived from an EMBL/GenBank/DDBJ whole genome shotgun (WGS) entry which is preliminary data.</text>
</comment>
<feature type="compositionally biased region" description="Basic residues" evidence="1">
    <location>
        <begin position="90"/>
        <end position="103"/>
    </location>
</feature>
<organism evidence="2 3">
    <name type="scientific">Streptomyces rectiviolaceus</name>
    <dbReference type="NCBI Taxonomy" id="332591"/>
    <lineage>
        <taxon>Bacteria</taxon>
        <taxon>Bacillati</taxon>
        <taxon>Actinomycetota</taxon>
        <taxon>Actinomycetes</taxon>
        <taxon>Kitasatosporales</taxon>
        <taxon>Streptomycetaceae</taxon>
        <taxon>Streptomyces</taxon>
    </lineage>
</organism>
<proteinExistence type="predicted"/>